<feature type="transmembrane region" description="Helical" evidence="2">
    <location>
        <begin position="6"/>
        <end position="23"/>
    </location>
</feature>
<feature type="region of interest" description="Disordered" evidence="1">
    <location>
        <begin position="502"/>
        <end position="530"/>
    </location>
</feature>
<dbReference type="SUPFAM" id="SSF52540">
    <property type="entry name" value="P-loop containing nucleoside triphosphate hydrolases"/>
    <property type="match status" value="1"/>
</dbReference>
<feature type="region of interest" description="Disordered" evidence="1">
    <location>
        <begin position="41"/>
        <end position="94"/>
    </location>
</feature>
<keyword evidence="2" id="KW-1133">Transmembrane helix</keyword>
<evidence type="ECO:0000313" key="3">
    <source>
        <dbReference type="EMBL" id="CAE0363862.1"/>
    </source>
</evidence>
<feature type="compositionally biased region" description="Basic and acidic residues" evidence="1">
    <location>
        <begin position="77"/>
        <end position="94"/>
    </location>
</feature>
<dbReference type="AlphaFoldDB" id="A0A7S3JSV8"/>
<feature type="transmembrane region" description="Helical" evidence="2">
    <location>
        <begin position="114"/>
        <end position="136"/>
    </location>
</feature>
<evidence type="ECO:0000256" key="2">
    <source>
        <dbReference type="SAM" id="Phobius"/>
    </source>
</evidence>
<sequence length="530" mass="60244">MGWEAALQPIGFFLFYQVLKRVLNMAWRKFRGGQAVPLEVETNEKSIQKNDAPKEEEEENQNETRNNQLEKTNPKKKGTEEKKKKKEAKKESAAIEKNKKLESLKLRQERNKPWMAFAVIGVALCAVGAAFSWGYYRYGPLFFMSHKNKRLHMTAHDWDYLLSNNRRICFIGGHHRSGTTIIWRSIASHPKVAWFGEEYESGLDFSEGAFAQDVYPRFGIGAEFGGQSMTQSGGGIGQYALGPPDEVLWTEEKANIQAQVRVLNAFGFYWKRKMPHQALEDAQVFLEKSPPNVVLARYLQALVDLRPPDEQYSDGGIEKDTFSWEKEKKASSLHIPSFMAARSRARFLFITRHPIANALSHQSFPGSRWLSTAQLLGHWLAVEHYAAANAQHLHFVYRLKLETFASNATAKILHVWHFLQLSPLVDTQALAQDAAKNVRPDPNIKYREKYCKPIVSGDLRSIHAHETLISVFGENVKDYGYDLNDFCQQDGHLRDALDLPPTYAKPRTDGDDHGFVQTSSSSLNRGSGEL</sequence>
<evidence type="ECO:0000256" key="1">
    <source>
        <dbReference type="SAM" id="MobiDB-lite"/>
    </source>
</evidence>
<feature type="compositionally biased region" description="Polar residues" evidence="1">
    <location>
        <begin position="516"/>
        <end position="530"/>
    </location>
</feature>
<organism evidence="3">
    <name type="scientific">Aureoumbra lagunensis</name>
    <dbReference type="NCBI Taxonomy" id="44058"/>
    <lineage>
        <taxon>Eukaryota</taxon>
        <taxon>Sar</taxon>
        <taxon>Stramenopiles</taxon>
        <taxon>Ochrophyta</taxon>
        <taxon>Pelagophyceae</taxon>
        <taxon>Pelagomonadales</taxon>
        <taxon>Aureoumbra</taxon>
    </lineage>
</organism>
<protein>
    <submittedName>
        <fullName evidence="3">Uncharacterized protein</fullName>
    </submittedName>
</protein>
<dbReference type="InterPro" id="IPR027417">
    <property type="entry name" value="P-loop_NTPase"/>
</dbReference>
<feature type="compositionally biased region" description="Basic and acidic residues" evidence="1">
    <location>
        <begin position="42"/>
        <end position="53"/>
    </location>
</feature>
<keyword evidence="2" id="KW-0812">Transmembrane</keyword>
<accession>A0A7S3JSV8</accession>
<name>A0A7S3JSV8_9STRA</name>
<reference evidence="3" key="1">
    <citation type="submission" date="2021-01" db="EMBL/GenBank/DDBJ databases">
        <authorList>
            <person name="Corre E."/>
            <person name="Pelletier E."/>
            <person name="Niang G."/>
            <person name="Scheremetjew M."/>
            <person name="Finn R."/>
            <person name="Kale V."/>
            <person name="Holt S."/>
            <person name="Cochrane G."/>
            <person name="Meng A."/>
            <person name="Brown T."/>
            <person name="Cohen L."/>
        </authorList>
    </citation>
    <scope>NUCLEOTIDE SEQUENCE</scope>
    <source>
        <strain evidence="3">CCMP1510</strain>
    </source>
</reference>
<dbReference type="Gene3D" id="3.40.50.300">
    <property type="entry name" value="P-loop containing nucleotide triphosphate hydrolases"/>
    <property type="match status" value="1"/>
</dbReference>
<dbReference type="EMBL" id="HBIJ01006536">
    <property type="protein sequence ID" value="CAE0363862.1"/>
    <property type="molecule type" value="Transcribed_RNA"/>
</dbReference>
<gene>
    <name evidence="3" type="ORF">ALAG00032_LOCUS4603</name>
</gene>
<proteinExistence type="predicted"/>
<keyword evidence="2" id="KW-0472">Membrane</keyword>